<dbReference type="Pfam" id="PF02803">
    <property type="entry name" value="Thiolase_C"/>
    <property type="match status" value="1"/>
</dbReference>
<dbReference type="RefSeq" id="WP_087233142.1">
    <property type="nucleotide sequence ID" value="NZ_JAKNHQ010000004.1"/>
</dbReference>
<comment type="caution">
    <text evidence="9">The sequence shown here is derived from an EMBL/GenBank/DDBJ whole genome shotgun (WGS) entry which is preliminary data.</text>
</comment>
<accession>A0ABS9MH68</accession>
<keyword evidence="4 6" id="KW-0012">Acyltransferase</keyword>
<dbReference type="SUPFAM" id="SSF53901">
    <property type="entry name" value="Thiolase-like"/>
    <property type="match status" value="2"/>
</dbReference>
<dbReference type="PANTHER" id="PTHR18919:SF107">
    <property type="entry name" value="ACETYL-COA ACETYLTRANSFERASE, CYTOSOLIC"/>
    <property type="match status" value="1"/>
</dbReference>
<dbReference type="Proteomes" id="UP001298681">
    <property type="component" value="Unassembled WGS sequence"/>
</dbReference>
<dbReference type="InterPro" id="IPR020616">
    <property type="entry name" value="Thiolase_N"/>
</dbReference>
<evidence type="ECO:0000256" key="6">
    <source>
        <dbReference type="RuleBase" id="RU003557"/>
    </source>
</evidence>
<gene>
    <name evidence="9" type="ORF">L0P57_04315</name>
</gene>
<evidence type="ECO:0000259" key="8">
    <source>
        <dbReference type="Pfam" id="PF02803"/>
    </source>
</evidence>
<dbReference type="EC" id="2.3.1.9" evidence="2"/>
<protein>
    <recommendedName>
        <fullName evidence="2">acetyl-CoA C-acetyltransferase</fullName>
        <ecNumber evidence="2">2.3.1.9</ecNumber>
    </recommendedName>
    <alternativeName>
        <fullName evidence="5">Acetoacetyl-CoA thiolase</fullName>
    </alternativeName>
</protein>
<dbReference type="EMBL" id="JAKNHQ010000004">
    <property type="protein sequence ID" value="MCG4610160.1"/>
    <property type="molecule type" value="Genomic_DNA"/>
</dbReference>
<keyword evidence="3 6" id="KW-0808">Transferase</keyword>
<dbReference type="InterPro" id="IPR002155">
    <property type="entry name" value="Thiolase"/>
</dbReference>
<evidence type="ECO:0000259" key="7">
    <source>
        <dbReference type="Pfam" id="PF00108"/>
    </source>
</evidence>
<evidence type="ECO:0000256" key="4">
    <source>
        <dbReference type="ARBA" id="ARBA00023315"/>
    </source>
</evidence>
<reference evidence="9 10" key="1">
    <citation type="submission" date="2022-01" db="EMBL/GenBank/DDBJ databases">
        <title>Collection of gut derived symbiotic bacterial strains cultured from healthy donors.</title>
        <authorList>
            <person name="Lin H."/>
            <person name="Kohout C."/>
            <person name="Waligurski E."/>
            <person name="Pamer E.G."/>
        </authorList>
    </citation>
    <scope>NUCLEOTIDE SEQUENCE [LARGE SCALE GENOMIC DNA]</scope>
    <source>
        <strain evidence="9 10">DFI.7.58</strain>
    </source>
</reference>
<dbReference type="PANTHER" id="PTHR18919">
    <property type="entry name" value="ACETYL-COA C-ACYLTRANSFERASE"/>
    <property type="match status" value="1"/>
</dbReference>
<feature type="domain" description="Thiolase C-terminal" evidence="8">
    <location>
        <begin position="272"/>
        <end position="392"/>
    </location>
</feature>
<keyword evidence="10" id="KW-1185">Reference proteome</keyword>
<feature type="domain" description="Thiolase N-terminal" evidence="7">
    <location>
        <begin position="5"/>
        <end position="264"/>
    </location>
</feature>
<evidence type="ECO:0000256" key="1">
    <source>
        <dbReference type="ARBA" id="ARBA00010982"/>
    </source>
</evidence>
<evidence type="ECO:0000313" key="10">
    <source>
        <dbReference type="Proteomes" id="UP001298681"/>
    </source>
</evidence>
<dbReference type="Gene3D" id="3.40.47.10">
    <property type="match status" value="2"/>
</dbReference>
<evidence type="ECO:0000313" key="9">
    <source>
        <dbReference type="EMBL" id="MCG4610160.1"/>
    </source>
</evidence>
<sequence>MSKKIVLAGAVRTAIGKMGGALANVPAATLGSIVIKEALKRANVAPDQVDEVLMGCVLQAAQGQNVARQAAVNAGIPIEVPALTLNNVCGSGLKCVNMAAAMIEAGEADIVVAGGMENMSSAPYALTKARFGYRMNNATMIDTMVNDALWDAFNGYHMGITAENVAEKYGLTREMQDEFAACSQQKCEKAQAEGRFDDEIVPVPVKMKKETVMFAKDEGPRAGVTAESIAKLRPAFKPDGGTVTAANASGINDGAAAIVVMSEEKAKELGVTPMAEWVTGASAGVEPSIMGIGPVAATKKAMARANLTVEDMDLIEANEAFAAQSLAVAKDLNFDMSKVNVNGGAIALGHPVGASGCRILVTLLHEMKKRGSNYGLATLCVGGGMGVASIVKNYK</sequence>
<dbReference type="PIRSF" id="PIRSF000429">
    <property type="entry name" value="Ac-CoA_Ac_transf"/>
    <property type="match status" value="1"/>
</dbReference>
<evidence type="ECO:0000256" key="5">
    <source>
        <dbReference type="ARBA" id="ARBA00030755"/>
    </source>
</evidence>
<evidence type="ECO:0000256" key="3">
    <source>
        <dbReference type="ARBA" id="ARBA00022679"/>
    </source>
</evidence>
<name>A0ABS9MH68_9FIRM</name>
<comment type="similarity">
    <text evidence="1 6">Belongs to the thiolase-like superfamily. Thiolase family.</text>
</comment>
<dbReference type="InterPro" id="IPR020610">
    <property type="entry name" value="Thiolase_AS"/>
</dbReference>
<dbReference type="InterPro" id="IPR020617">
    <property type="entry name" value="Thiolase_C"/>
</dbReference>
<evidence type="ECO:0000256" key="2">
    <source>
        <dbReference type="ARBA" id="ARBA00012705"/>
    </source>
</evidence>
<dbReference type="InterPro" id="IPR020613">
    <property type="entry name" value="Thiolase_CS"/>
</dbReference>
<dbReference type="CDD" id="cd00751">
    <property type="entry name" value="thiolase"/>
    <property type="match status" value="1"/>
</dbReference>
<proteinExistence type="inferred from homology"/>
<organism evidence="9 10">
    <name type="scientific">Anaeromassilibacillus senegalensis</name>
    <dbReference type="NCBI Taxonomy" id="1673717"/>
    <lineage>
        <taxon>Bacteria</taxon>
        <taxon>Bacillati</taxon>
        <taxon>Bacillota</taxon>
        <taxon>Clostridia</taxon>
        <taxon>Eubacteriales</taxon>
        <taxon>Acutalibacteraceae</taxon>
        <taxon>Anaeromassilibacillus</taxon>
    </lineage>
</organism>
<dbReference type="PROSITE" id="PS00737">
    <property type="entry name" value="THIOLASE_2"/>
    <property type="match status" value="1"/>
</dbReference>
<dbReference type="Pfam" id="PF00108">
    <property type="entry name" value="Thiolase_N"/>
    <property type="match status" value="1"/>
</dbReference>
<dbReference type="InterPro" id="IPR016039">
    <property type="entry name" value="Thiolase-like"/>
</dbReference>
<dbReference type="NCBIfam" id="TIGR01930">
    <property type="entry name" value="AcCoA-C-Actrans"/>
    <property type="match status" value="1"/>
</dbReference>
<dbReference type="PROSITE" id="PS00099">
    <property type="entry name" value="THIOLASE_3"/>
    <property type="match status" value="1"/>
</dbReference>